<feature type="coiled-coil region" evidence="1">
    <location>
        <begin position="28"/>
        <end position="80"/>
    </location>
</feature>
<dbReference type="KEGG" id="ctc:CTC_01652"/>
<organism evidence="2 3">
    <name type="scientific">Clostridium tetani (strain Massachusetts / E88)</name>
    <dbReference type="NCBI Taxonomy" id="212717"/>
    <lineage>
        <taxon>Bacteria</taxon>
        <taxon>Bacillati</taxon>
        <taxon>Bacillota</taxon>
        <taxon>Clostridia</taxon>
        <taxon>Eubacteriales</taxon>
        <taxon>Clostridiaceae</taxon>
        <taxon>Clostridium</taxon>
    </lineage>
</organism>
<dbReference type="HOGENOM" id="CLU_125865_0_0_9"/>
<name>Q894A0_CLOTE</name>
<keyword evidence="3" id="KW-1185">Reference proteome</keyword>
<dbReference type="EMBL" id="AE015927">
    <property type="protein sequence ID" value="AAO36192.1"/>
    <property type="molecule type" value="Genomic_DNA"/>
</dbReference>
<proteinExistence type="predicted"/>
<evidence type="ECO:0000256" key="1">
    <source>
        <dbReference type="SAM" id="Coils"/>
    </source>
</evidence>
<evidence type="ECO:0000313" key="3">
    <source>
        <dbReference type="Proteomes" id="UP000001412"/>
    </source>
</evidence>
<dbReference type="STRING" id="212717.CTC_01652"/>
<reference evidence="2 3" key="1">
    <citation type="journal article" date="2003" name="Proc. Natl. Acad. Sci. U.S.A.">
        <title>The genome sequence of Clostridium tetani, the causative agent of tetanus disease.</title>
        <authorList>
            <person name="Brueggemann H."/>
            <person name="Baumer S."/>
            <person name="Fricke W.F."/>
            <person name="Wiezer A."/>
            <person name="Liesegang H."/>
            <person name="Decker I."/>
            <person name="Herzberg C."/>
            <person name="Martinez-Arias R."/>
            <person name="Merkl R."/>
            <person name="Henne A."/>
            <person name="Gottschalk G."/>
        </authorList>
    </citation>
    <scope>NUCLEOTIDE SEQUENCE [LARGE SCALE GENOMIC DNA]</scope>
    <source>
        <strain evidence="3">Massachusetts / E88</strain>
    </source>
</reference>
<accession>Q894A0</accession>
<protein>
    <submittedName>
        <fullName evidence="2">Conserved protein</fullName>
    </submittedName>
</protein>
<evidence type="ECO:0000313" key="2">
    <source>
        <dbReference type="EMBL" id="AAO36192.1"/>
    </source>
</evidence>
<dbReference type="Proteomes" id="UP000001412">
    <property type="component" value="Chromosome"/>
</dbReference>
<dbReference type="AlphaFoldDB" id="Q894A0"/>
<gene>
    <name evidence="2" type="ordered locus">CTC_01652</name>
</gene>
<dbReference type="GeneID" id="24252947"/>
<dbReference type="RefSeq" id="WP_011099852.1">
    <property type="nucleotide sequence ID" value="NC_004557.1"/>
</dbReference>
<sequence>MQFVLLSIGIILIVLNISAIKKDKNPKNENFSENLNIAHDNMDKNEAEIMKMRKEMGETFYSIQEEIEDLKQQIKGLETKIINNNFKESIKKSIDILDEKEIILPKVEYTNSNNIKMEEVKKLIDKGKNIDEICEILNMGKGEVLLIKDLYLD</sequence>
<dbReference type="OrthoDB" id="1957165at2"/>
<keyword evidence="1" id="KW-0175">Coiled coil</keyword>